<dbReference type="AlphaFoldDB" id="A0A8H4PNE9"/>
<dbReference type="EMBL" id="JAAVMX010000006">
    <property type="protein sequence ID" value="KAF4506934.1"/>
    <property type="molecule type" value="Genomic_DNA"/>
</dbReference>
<keyword evidence="3" id="KW-1185">Reference proteome</keyword>
<comment type="caution">
    <text evidence="2">The sequence shown here is derived from an EMBL/GenBank/DDBJ whole genome shotgun (WGS) entry which is preliminary data.</text>
</comment>
<gene>
    <name evidence="2" type="ORF">G6O67_005618</name>
</gene>
<reference evidence="2 3" key="1">
    <citation type="journal article" date="2020" name="Genome Biol. Evol.">
        <title>A new high-quality draft genome assembly of the Chinese cordyceps Ophiocordyceps sinensis.</title>
        <authorList>
            <person name="Shu R."/>
            <person name="Zhang J."/>
            <person name="Meng Q."/>
            <person name="Zhang H."/>
            <person name="Zhou G."/>
            <person name="Li M."/>
            <person name="Wu P."/>
            <person name="Zhao Y."/>
            <person name="Chen C."/>
            <person name="Qin Q."/>
        </authorList>
    </citation>
    <scope>NUCLEOTIDE SEQUENCE [LARGE SCALE GENOMIC DNA]</scope>
    <source>
        <strain evidence="2 3">IOZ07</strain>
    </source>
</reference>
<evidence type="ECO:0000259" key="1">
    <source>
        <dbReference type="PROSITE" id="PS50181"/>
    </source>
</evidence>
<dbReference type="Pfam" id="PF00646">
    <property type="entry name" value="F-box"/>
    <property type="match status" value="1"/>
</dbReference>
<dbReference type="SMART" id="SM00256">
    <property type="entry name" value="FBOX"/>
    <property type="match status" value="1"/>
</dbReference>
<accession>A0A8H4PNE9</accession>
<name>A0A8H4PNE9_9HYPO</name>
<dbReference type="PROSITE" id="PS50181">
    <property type="entry name" value="FBOX"/>
    <property type="match status" value="1"/>
</dbReference>
<feature type="domain" description="F-box" evidence="1">
    <location>
        <begin position="45"/>
        <end position="91"/>
    </location>
</feature>
<dbReference type="Proteomes" id="UP000557566">
    <property type="component" value="Unassembled WGS sequence"/>
</dbReference>
<dbReference type="SUPFAM" id="SSF81383">
    <property type="entry name" value="F-box domain"/>
    <property type="match status" value="1"/>
</dbReference>
<sequence>MKKPSIPSNMGDITYRRMGMNDHTLDENLPVCPPAAPCQLPTTNAGVLDRLPLETLHEILFELDLRTLVALRRVNRRGRELVGSLPQWNAISKHARNALRGILALETGDHLQTSVREAMRYFPLSPAWTCSKRQVRSGSTTIRVDYESALYAGISRHGSMAAMEKYVSDRQAKKQQAYEARVIAARKDRSTTLRTLRHLRRPAAVDPFDRESCNPWRFVAVSRVPWLQRPASEEWGFYCVGCEDGIERPFECRRLYTTESFLDHLAECGPVRITEEGGEHPGMG</sequence>
<evidence type="ECO:0000313" key="2">
    <source>
        <dbReference type="EMBL" id="KAF4506934.1"/>
    </source>
</evidence>
<dbReference type="OrthoDB" id="4919559at2759"/>
<organism evidence="2 3">
    <name type="scientific">Ophiocordyceps sinensis</name>
    <dbReference type="NCBI Taxonomy" id="72228"/>
    <lineage>
        <taxon>Eukaryota</taxon>
        <taxon>Fungi</taxon>
        <taxon>Dikarya</taxon>
        <taxon>Ascomycota</taxon>
        <taxon>Pezizomycotina</taxon>
        <taxon>Sordariomycetes</taxon>
        <taxon>Hypocreomycetidae</taxon>
        <taxon>Hypocreales</taxon>
        <taxon>Ophiocordycipitaceae</taxon>
        <taxon>Ophiocordyceps</taxon>
    </lineage>
</organism>
<proteinExistence type="predicted"/>
<evidence type="ECO:0000313" key="3">
    <source>
        <dbReference type="Proteomes" id="UP000557566"/>
    </source>
</evidence>
<protein>
    <recommendedName>
        <fullName evidence="1">F-box domain-containing protein</fullName>
    </recommendedName>
</protein>
<dbReference type="InterPro" id="IPR036047">
    <property type="entry name" value="F-box-like_dom_sf"/>
</dbReference>
<dbReference type="InterPro" id="IPR001810">
    <property type="entry name" value="F-box_dom"/>
</dbReference>